<proteinExistence type="inferred from homology"/>
<feature type="signal peptide" evidence="8">
    <location>
        <begin position="1"/>
        <end position="27"/>
    </location>
</feature>
<evidence type="ECO:0000256" key="1">
    <source>
        <dbReference type="ARBA" id="ARBA00022448"/>
    </source>
</evidence>
<dbReference type="PROSITE" id="PS51318">
    <property type="entry name" value="TAT"/>
    <property type="match status" value="1"/>
</dbReference>
<keyword evidence="6 7" id="KW-0411">Iron-sulfur</keyword>
<keyword evidence="1 7" id="KW-0813">Transport</keyword>
<evidence type="ECO:0000256" key="7">
    <source>
        <dbReference type="RuleBase" id="RU000620"/>
    </source>
</evidence>
<dbReference type="SUPFAM" id="SSF57652">
    <property type="entry name" value="HIPIP (high potential iron protein)"/>
    <property type="match status" value="1"/>
</dbReference>
<dbReference type="InterPro" id="IPR036369">
    <property type="entry name" value="HIPIP_sf"/>
</dbReference>
<dbReference type="Proteomes" id="UP000543030">
    <property type="component" value="Unassembled WGS sequence"/>
</dbReference>
<keyword evidence="11" id="KW-1185">Reference proteome</keyword>
<protein>
    <recommendedName>
        <fullName evidence="7">High-potential iron-sulfur protein</fullName>
        <shortName evidence="7">HiPIP</shortName>
    </recommendedName>
</protein>
<dbReference type="GO" id="GO:0019646">
    <property type="term" value="P:aerobic electron transport chain"/>
    <property type="evidence" value="ECO:0007669"/>
    <property type="project" value="InterPro"/>
</dbReference>
<evidence type="ECO:0000259" key="9">
    <source>
        <dbReference type="PROSITE" id="PS51373"/>
    </source>
</evidence>
<dbReference type="InterPro" id="IPR006311">
    <property type="entry name" value="TAT_signal"/>
</dbReference>
<comment type="similarity">
    <text evidence="7">Belongs to the high-potential iron-sulfur protein (HiPIP) family.</text>
</comment>
<dbReference type="GO" id="GO:0046872">
    <property type="term" value="F:metal ion binding"/>
    <property type="evidence" value="ECO:0007669"/>
    <property type="project" value="UniProtKB-KW"/>
</dbReference>
<comment type="function">
    <text evidence="7">Specific class of high-redox-potential 4Fe-4S ferredoxins. Functions in anaerobic electron transport in most purple and in some other photosynthetic bacteria and in at least one genus (Paracoccus) of halophilic, denitrifying bacteria.</text>
</comment>
<evidence type="ECO:0000313" key="11">
    <source>
        <dbReference type="Proteomes" id="UP000543030"/>
    </source>
</evidence>
<dbReference type="InterPro" id="IPR000170">
    <property type="entry name" value="High_potential_FeS_prot"/>
</dbReference>
<organism evidence="10 11">
    <name type="scientific">Silvimonas terrae</name>
    <dbReference type="NCBI Taxonomy" id="300266"/>
    <lineage>
        <taxon>Bacteria</taxon>
        <taxon>Pseudomonadati</taxon>
        <taxon>Pseudomonadota</taxon>
        <taxon>Betaproteobacteria</taxon>
        <taxon>Neisseriales</taxon>
        <taxon>Chitinibacteraceae</taxon>
        <taxon>Silvimonas</taxon>
    </lineage>
</organism>
<sequence>MSSRRTFLFKTLPAAGVALALGRHAFAADPELSESDPDAIKLAYAADASKVDKTKNPAWATGQRCDTCELFNAPDGGELGSCSLVKGKLVRAAGWCNQYVP</sequence>
<dbReference type="PROSITE" id="PS51373">
    <property type="entry name" value="HIPIP"/>
    <property type="match status" value="1"/>
</dbReference>
<evidence type="ECO:0000256" key="3">
    <source>
        <dbReference type="ARBA" id="ARBA00022723"/>
    </source>
</evidence>
<dbReference type="Pfam" id="PF01355">
    <property type="entry name" value="HIPIP"/>
    <property type="match status" value="1"/>
</dbReference>
<dbReference type="RefSeq" id="WP_184096747.1">
    <property type="nucleotide sequence ID" value="NZ_JACHHN010000001.1"/>
</dbReference>
<dbReference type="AlphaFoldDB" id="A0A840RB30"/>
<accession>A0A840RB30</accession>
<evidence type="ECO:0000256" key="4">
    <source>
        <dbReference type="ARBA" id="ARBA00022982"/>
    </source>
</evidence>
<keyword evidence="4 7" id="KW-0249">Electron transport</keyword>
<gene>
    <name evidence="10" type="ORF">HNQ50_000252</name>
</gene>
<keyword evidence="8" id="KW-0732">Signal</keyword>
<keyword evidence="5 7" id="KW-0408">Iron</keyword>
<evidence type="ECO:0000256" key="8">
    <source>
        <dbReference type="SAM" id="SignalP"/>
    </source>
</evidence>
<dbReference type="GO" id="GO:0051539">
    <property type="term" value="F:4 iron, 4 sulfur cluster binding"/>
    <property type="evidence" value="ECO:0007669"/>
    <property type="project" value="UniProtKB-KW"/>
</dbReference>
<keyword evidence="3 7" id="KW-0479">Metal-binding</keyword>
<evidence type="ECO:0000256" key="5">
    <source>
        <dbReference type="ARBA" id="ARBA00023004"/>
    </source>
</evidence>
<dbReference type="EMBL" id="JACHHN010000001">
    <property type="protein sequence ID" value="MBB5189542.1"/>
    <property type="molecule type" value="Genomic_DNA"/>
</dbReference>
<name>A0A840RB30_9NEIS</name>
<dbReference type="GO" id="GO:0009055">
    <property type="term" value="F:electron transfer activity"/>
    <property type="evidence" value="ECO:0007669"/>
    <property type="project" value="InterPro"/>
</dbReference>
<evidence type="ECO:0000313" key="10">
    <source>
        <dbReference type="EMBL" id="MBB5189542.1"/>
    </source>
</evidence>
<evidence type="ECO:0000256" key="6">
    <source>
        <dbReference type="ARBA" id="ARBA00023014"/>
    </source>
</evidence>
<keyword evidence="2 7" id="KW-0004">4Fe-4S</keyword>
<feature type="chain" id="PRO_5033060442" description="High-potential iron-sulfur protein" evidence="8">
    <location>
        <begin position="28"/>
        <end position="101"/>
    </location>
</feature>
<feature type="domain" description="High potential iron-sulfur proteins family profile" evidence="9">
    <location>
        <begin position="26"/>
        <end position="101"/>
    </location>
</feature>
<dbReference type="Gene3D" id="4.10.490.10">
    <property type="entry name" value="High potential iron-sulphur protein"/>
    <property type="match status" value="1"/>
</dbReference>
<evidence type="ECO:0000256" key="2">
    <source>
        <dbReference type="ARBA" id="ARBA00022485"/>
    </source>
</evidence>
<reference evidence="10 11" key="1">
    <citation type="submission" date="2020-08" db="EMBL/GenBank/DDBJ databases">
        <title>Genomic Encyclopedia of Type Strains, Phase IV (KMG-IV): sequencing the most valuable type-strain genomes for metagenomic binning, comparative biology and taxonomic classification.</title>
        <authorList>
            <person name="Goeker M."/>
        </authorList>
    </citation>
    <scope>NUCLEOTIDE SEQUENCE [LARGE SCALE GENOMIC DNA]</scope>
    <source>
        <strain evidence="10 11">DSM 18233</strain>
    </source>
</reference>
<comment type="subunit">
    <text evidence="7">Homodimer.</text>
</comment>
<comment type="caution">
    <text evidence="10">The sequence shown here is derived from an EMBL/GenBank/DDBJ whole genome shotgun (WGS) entry which is preliminary data.</text>
</comment>